<dbReference type="Proteomes" id="UP000663193">
    <property type="component" value="Chromosome 8"/>
</dbReference>
<reference evidence="2" key="1">
    <citation type="journal article" date="2021" name="BMC Genomics">
        <title>Chromosome-level genome assembly and manually-curated proteome of model necrotroph Parastagonospora nodorum Sn15 reveals a genome-wide trove of candidate effector homologs, and redundancy of virulence-related functions within an accessory chromosome.</title>
        <authorList>
            <person name="Bertazzoni S."/>
            <person name="Jones D.A.B."/>
            <person name="Phan H.T."/>
            <person name="Tan K.-C."/>
            <person name="Hane J.K."/>
        </authorList>
    </citation>
    <scope>NUCLEOTIDE SEQUENCE [LARGE SCALE GENOMIC DNA]</scope>
    <source>
        <strain evidence="2">SN15 / ATCC MYA-4574 / FGSC 10173)</strain>
    </source>
</reference>
<dbReference type="VEuPathDB" id="FungiDB:JI435_042760"/>
<dbReference type="KEGG" id="pno:SNOG_04276"/>
<keyword evidence="2" id="KW-1185">Reference proteome</keyword>
<evidence type="ECO:0000313" key="1">
    <source>
        <dbReference type="EMBL" id="QRC98183.1"/>
    </source>
</evidence>
<dbReference type="RefSeq" id="XP_001794694.1">
    <property type="nucleotide sequence ID" value="XM_001794642.1"/>
</dbReference>
<sequence>MSRYFTRSSVRSTVNTGDEILDLSLDTSLENESISSINPVTLRNQQESPLLQLPGELRNKIYEYIFNPLAIECNRWTVFAGSMDSERPWNRFLPSEMREEEWQNGLWASGSYKSKPNSDNFRNRLPIMSQLFMSRVFHQIHAETVQLIIPKAVFYFTDSFAFRILQRATTKALNAAIAAVRLSLSDAKMIGLRYKFPEVRQPWIPHFGLDKLKGLERILLEDFEWANSEIDKEWVRGGIRICNGGDRDIDTVFGGD</sequence>
<proteinExistence type="predicted"/>
<gene>
    <name evidence="1" type="ORF">JI435_042760</name>
</gene>
<dbReference type="OrthoDB" id="5413827at2759"/>
<dbReference type="PANTHER" id="PTHR38790:SF4">
    <property type="entry name" value="2EXR DOMAIN-CONTAINING PROTEIN"/>
    <property type="match status" value="1"/>
</dbReference>
<evidence type="ECO:0000313" key="2">
    <source>
        <dbReference type="Proteomes" id="UP000663193"/>
    </source>
</evidence>
<dbReference type="PANTHER" id="PTHR38790">
    <property type="entry name" value="2EXR DOMAIN-CONTAINING PROTEIN-RELATED"/>
    <property type="match status" value="1"/>
</dbReference>
<accession>A0A7U2F3V5</accession>
<name>A0A7U2F3V5_PHANO</name>
<protein>
    <submittedName>
        <fullName evidence="1">Uncharacterized protein</fullName>
    </submittedName>
</protein>
<dbReference type="EMBL" id="CP069030">
    <property type="protein sequence ID" value="QRC98183.1"/>
    <property type="molecule type" value="Genomic_DNA"/>
</dbReference>
<organism evidence="1 2">
    <name type="scientific">Phaeosphaeria nodorum (strain SN15 / ATCC MYA-4574 / FGSC 10173)</name>
    <name type="common">Glume blotch fungus</name>
    <name type="synonym">Parastagonospora nodorum</name>
    <dbReference type="NCBI Taxonomy" id="321614"/>
    <lineage>
        <taxon>Eukaryota</taxon>
        <taxon>Fungi</taxon>
        <taxon>Dikarya</taxon>
        <taxon>Ascomycota</taxon>
        <taxon>Pezizomycotina</taxon>
        <taxon>Dothideomycetes</taxon>
        <taxon>Pleosporomycetidae</taxon>
        <taxon>Pleosporales</taxon>
        <taxon>Pleosporineae</taxon>
        <taxon>Phaeosphaeriaceae</taxon>
        <taxon>Parastagonospora</taxon>
    </lineage>
</organism>
<dbReference type="AlphaFoldDB" id="A0A7U2F3V5"/>